<sequence>MNDAFLMKAWKGDLGEEVLLLSDDNCDFMRAIGCELDLSDKPIGLGVRSHRYAMFVEDSIMKVLNLEDGGAFNVSNAEDLLKALREFRFRFVMKLGQNCKTYEV</sequence>
<comment type="catalytic activity">
    <reaction evidence="1">
        <text>[glutaredoxin]-dithiol + a hydroperoxide = [glutaredoxin]-disulfide + an alcohol + H2O</text>
        <dbReference type="Rhea" id="RHEA:62624"/>
        <dbReference type="Rhea" id="RHEA-COMP:10729"/>
        <dbReference type="Rhea" id="RHEA-COMP:10730"/>
        <dbReference type="ChEBI" id="CHEBI:15377"/>
        <dbReference type="ChEBI" id="CHEBI:29950"/>
        <dbReference type="ChEBI" id="CHEBI:30879"/>
        <dbReference type="ChEBI" id="CHEBI:35924"/>
        <dbReference type="ChEBI" id="CHEBI:50058"/>
        <dbReference type="EC" id="1.11.1.25"/>
    </reaction>
</comment>
<evidence type="ECO:0000256" key="4">
    <source>
        <dbReference type="ARBA" id="ARBA00022559"/>
    </source>
</evidence>
<dbReference type="Proteomes" id="UP000298416">
    <property type="component" value="Unassembled WGS sequence"/>
</dbReference>
<evidence type="ECO:0000259" key="8">
    <source>
        <dbReference type="Pfam" id="PF08534"/>
    </source>
</evidence>
<keyword evidence="5" id="KW-0049">Antioxidant</keyword>
<dbReference type="GO" id="GO:0005737">
    <property type="term" value="C:cytoplasm"/>
    <property type="evidence" value="ECO:0007669"/>
    <property type="project" value="TreeGrafter"/>
</dbReference>
<evidence type="ECO:0000256" key="5">
    <source>
        <dbReference type="ARBA" id="ARBA00022862"/>
    </source>
</evidence>
<evidence type="ECO:0000256" key="2">
    <source>
        <dbReference type="ARBA" id="ARBA00010505"/>
    </source>
</evidence>
<protein>
    <recommendedName>
        <fullName evidence="3">glutaredoxin-dependent peroxiredoxin</fullName>
        <ecNumber evidence="3">1.11.1.25</ecNumber>
    </recommendedName>
    <alternativeName>
        <fullName evidence="7">Glutaredoxin-dependent peroxiredoxin</fullName>
    </alternativeName>
</protein>
<name>A0A8X8YYL8_SALSN</name>
<keyword evidence="6" id="KW-0560">Oxidoreductase</keyword>
<dbReference type="InterPro" id="IPR013740">
    <property type="entry name" value="Redoxin"/>
</dbReference>
<dbReference type="AlphaFoldDB" id="A0A8X8YYL8"/>
<dbReference type="GO" id="GO:0034599">
    <property type="term" value="P:cellular response to oxidative stress"/>
    <property type="evidence" value="ECO:0007669"/>
    <property type="project" value="InterPro"/>
</dbReference>
<dbReference type="PANTHER" id="PTHR10430:SF16">
    <property type="entry name" value="PEROXIREDOXIN-5, MITOCHONDRIAL"/>
    <property type="match status" value="1"/>
</dbReference>
<organism evidence="9">
    <name type="scientific">Salvia splendens</name>
    <name type="common">Scarlet sage</name>
    <dbReference type="NCBI Taxonomy" id="180675"/>
    <lineage>
        <taxon>Eukaryota</taxon>
        <taxon>Viridiplantae</taxon>
        <taxon>Streptophyta</taxon>
        <taxon>Embryophyta</taxon>
        <taxon>Tracheophyta</taxon>
        <taxon>Spermatophyta</taxon>
        <taxon>Magnoliopsida</taxon>
        <taxon>eudicotyledons</taxon>
        <taxon>Gunneridae</taxon>
        <taxon>Pentapetalae</taxon>
        <taxon>asterids</taxon>
        <taxon>lamiids</taxon>
        <taxon>Lamiales</taxon>
        <taxon>Lamiaceae</taxon>
        <taxon>Nepetoideae</taxon>
        <taxon>Mentheae</taxon>
        <taxon>Salviinae</taxon>
        <taxon>Salvia</taxon>
        <taxon>Salvia subgen. Calosphace</taxon>
        <taxon>core Calosphace</taxon>
    </lineage>
</organism>
<keyword evidence="4" id="KW-0575">Peroxidase</keyword>
<dbReference type="GO" id="GO:0008379">
    <property type="term" value="F:thioredoxin peroxidase activity"/>
    <property type="evidence" value="ECO:0007669"/>
    <property type="project" value="InterPro"/>
</dbReference>
<dbReference type="EMBL" id="PNBA02000022">
    <property type="protein sequence ID" value="KAG6385496.1"/>
    <property type="molecule type" value="Genomic_DNA"/>
</dbReference>
<evidence type="ECO:0000313" key="9">
    <source>
        <dbReference type="EMBL" id="KAG6385496.1"/>
    </source>
</evidence>
<reference evidence="9" key="1">
    <citation type="submission" date="2018-01" db="EMBL/GenBank/DDBJ databases">
        <authorList>
            <person name="Mao J.F."/>
        </authorList>
    </citation>
    <scope>NUCLEOTIDE SEQUENCE</scope>
    <source>
        <strain evidence="9">Huo1</strain>
        <tissue evidence="9">Leaf</tissue>
    </source>
</reference>
<gene>
    <name evidence="9" type="ORF">SASPL_154331</name>
</gene>
<evidence type="ECO:0000256" key="3">
    <source>
        <dbReference type="ARBA" id="ARBA00013016"/>
    </source>
</evidence>
<dbReference type="InterPro" id="IPR037944">
    <property type="entry name" value="PRX5-like"/>
</dbReference>
<proteinExistence type="inferred from homology"/>
<evidence type="ECO:0000256" key="6">
    <source>
        <dbReference type="ARBA" id="ARBA00023002"/>
    </source>
</evidence>
<dbReference type="PANTHER" id="PTHR10430">
    <property type="entry name" value="PEROXIREDOXIN"/>
    <property type="match status" value="1"/>
</dbReference>
<keyword evidence="10" id="KW-1185">Reference proteome</keyword>
<comment type="caution">
    <text evidence="9">The sequence shown here is derived from an EMBL/GenBank/DDBJ whole genome shotgun (WGS) entry which is preliminary data.</text>
</comment>
<reference evidence="9" key="2">
    <citation type="submission" date="2020-08" db="EMBL/GenBank/DDBJ databases">
        <title>Plant Genome Project.</title>
        <authorList>
            <person name="Zhang R.-G."/>
        </authorList>
    </citation>
    <scope>NUCLEOTIDE SEQUENCE</scope>
    <source>
        <strain evidence="9">Huo1</strain>
        <tissue evidence="9">Leaf</tissue>
    </source>
</reference>
<dbReference type="InterPro" id="IPR036249">
    <property type="entry name" value="Thioredoxin-like_sf"/>
</dbReference>
<dbReference type="GO" id="GO:0045454">
    <property type="term" value="P:cell redox homeostasis"/>
    <property type="evidence" value="ECO:0007669"/>
    <property type="project" value="TreeGrafter"/>
</dbReference>
<dbReference type="Gene3D" id="3.40.30.10">
    <property type="entry name" value="Glutaredoxin"/>
    <property type="match status" value="1"/>
</dbReference>
<dbReference type="EC" id="1.11.1.25" evidence="3"/>
<dbReference type="SUPFAM" id="SSF52833">
    <property type="entry name" value="Thioredoxin-like"/>
    <property type="match status" value="1"/>
</dbReference>
<dbReference type="GO" id="GO:0042744">
    <property type="term" value="P:hydrogen peroxide catabolic process"/>
    <property type="evidence" value="ECO:0007669"/>
    <property type="project" value="TreeGrafter"/>
</dbReference>
<comment type="similarity">
    <text evidence="2">Belongs to the peroxiredoxin family. Prx5 subfamily.</text>
</comment>
<dbReference type="Pfam" id="PF08534">
    <property type="entry name" value="Redoxin"/>
    <property type="match status" value="1"/>
</dbReference>
<evidence type="ECO:0000256" key="1">
    <source>
        <dbReference type="ARBA" id="ARBA00001711"/>
    </source>
</evidence>
<evidence type="ECO:0000313" key="10">
    <source>
        <dbReference type="Proteomes" id="UP000298416"/>
    </source>
</evidence>
<evidence type="ECO:0000256" key="7">
    <source>
        <dbReference type="ARBA" id="ARBA00031688"/>
    </source>
</evidence>
<accession>A0A8X8YYL8</accession>
<feature type="domain" description="Redoxin" evidence="8">
    <location>
        <begin position="2"/>
        <end position="81"/>
    </location>
</feature>